<accession>A0A9X1X6F8</accession>
<feature type="transmembrane region" description="Helical" evidence="5">
    <location>
        <begin position="164"/>
        <end position="182"/>
    </location>
</feature>
<keyword evidence="7" id="KW-0436">Ligase</keyword>
<keyword evidence="3 5" id="KW-1133">Transmembrane helix</keyword>
<dbReference type="Proteomes" id="UP001139450">
    <property type="component" value="Unassembled WGS sequence"/>
</dbReference>
<comment type="subcellular location">
    <subcellularLocation>
        <location evidence="1">Membrane</location>
        <topology evidence="1">Multi-pass membrane protein</topology>
    </subcellularLocation>
</comment>
<dbReference type="GO" id="GO:0016874">
    <property type="term" value="F:ligase activity"/>
    <property type="evidence" value="ECO:0007669"/>
    <property type="project" value="UniProtKB-KW"/>
</dbReference>
<dbReference type="Pfam" id="PF04932">
    <property type="entry name" value="Wzy_C"/>
    <property type="match status" value="1"/>
</dbReference>
<feature type="transmembrane region" description="Helical" evidence="5">
    <location>
        <begin position="33"/>
        <end position="53"/>
    </location>
</feature>
<feature type="transmembrane region" description="Helical" evidence="5">
    <location>
        <begin position="252"/>
        <end position="270"/>
    </location>
</feature>
<feature type="transmembrane region" description="Helical" evidence="5">
    <location>
        <begin position="282"/>
        <end position="314"/>
    </location>
</feature>
<gene>
    <name evidence="7" type="ORF">MUY27_19055</name>
</gene>
<feature type="transmembrane region" description="Helical" evidence="5">
    <location>
        <begin position="59"/>
        <end position="78"/>
    </location>
</feature>
<feature type="domain" description="O-antigen ligase-related" evidence="6">
    <location>
        <begin position="288"/>
        <end position="423"/>
    </location>
</feature>
<evidence type="ECO:0000256" key="5">
    <source>
        <dbReference type="SAM" id="Phobius"/>
    </source>
</evidence>
<organism evidence="7 8">
    <name type="scientific">Mucilaginibacter straminoryzae</name>
    <dbReference type="NCBI Taxonomy" id="2932774"/>
    <lineage>
        <taxon>Bacteria</taxon>
        <taxon>Pseudomonadati</taxon>
        <taxon>Bacteroidota</taxon>
        <taxon>Sphingobacteriia</taxon>
        <taxon>Sphingobacteriales</taxon>
        <taxon>Sphingobacteriaceae</taxon>
        <taxon>Mucilaginibacter</taxon>
    </lineage>
</organism>
<dbReference type="EMBL" id="JALJEJ010000013">
    <property type="protein sequence ID" value="MCJ8211826.1"/>
    <property type="molecule type" value="Genomic_DNA"/>
</dbReference>
<evidence type="ECO:0000256" key="2">
    <source>
        <dbReference type="ARBA" id="ARBA00022692"/>
    </source>
</evidence>
<protein>
    <submittedName>
        <fullName evidence="7">O-antigen ligase family protein</fullName>
    </submittedName>
</protein>
<evidence type="ECO:0000256" key="3">
    <source>
        <dbReference type="ARBA" id="ARBA00022989"/>
    </source>
</evidence>
<feature type="transmembrane region" description="Helical" evidence="5">
    <location>
        <begin position="83"/>
        <end position="101"/>
    </location>
</feature>
<name>A0A9X1X6F8_9SPHI</name>
<feature type="transmembrane region" description="Helical" evidence="5">
    <location>
        <begin position="133"/>
        <end position="152"/>
    </location>
</feature>
<keyword evidence="2 5" id="KW-0812">Transmembrane</keyword>
<feature type="transmembrane region" description="Helical" evidence="5">
    <location>
        <begin position="107"/>
        <end position="124"/>
    </location>
</feature>
<feature type="transmembrane region" description="Helical" evidence="5">
    <location>
        <begin position="468"/>
        <end position="487"/>
    </location>
</feature>
<dbReference type="InterPro" id="IPR051533">
    <property type="entry name" value="WaaL-like"/>
</dbReference>
<dbReference type="GO" id="GO:0016020">
    <property type="term" value="C:membrane"/>
    <property type="evidence" value="ECO:0007669"/>
    <property type="project" value="UniProtKB-SubCell"/>
</dbReference>
<evidence type="ECO:0000256" key="1">
    <source>
        <dbReference type="ARBA" id="ARBA00004141"/>
    </source>
</evidence>
<dbReference type="PANTHER" id="PTHR37422:SF17">
    <property type="entry name" value="O-ANTIGEN LIGASE"/>
    <property type="match status" value="1"/>
</dbReference>
<reference evidence="7" key="1">
    <citation type="submission" date="2022-04" db="EMBL/GenBank/DDBJ databases">
        <title>Mucilaginibacter sp. RS28 isolated from freshwater.</title>
        <authorList>
            <person name="Ko S.-R."/>
        </authorList>
    </citation>
    <scope>NUCLEOTIDE SEQUENCE</scope>
    <source>
        <strain evidence="7">RS28</strain>
    </source>
</reference>
<dbReference type="InterPro" id="IPR007016">
    <property type="entry name" value="O-antigen_ligase-rel_domated"/>
</dbReference>
<comment type="caution">
    <text evidence="7">The sequence shown here is derived from an EMBL/GenBank/DDBJ whole genome shotgun (WGS) entry which is preliminary data.</text>
</comment>
<dbReference type="AlphaFoldDB" id="A0A9X1X6F8"/>
<evidence type="ECO:0000256" key="4">
    <source>
        <dbReference type="ARBA" id="ARBA00023136"/>
    </source>
</evidence>
<dbReference type="PANTHER" id="PTHR37422">
    <property type="entry name" value="TEICHURONIC ACID BIOSYNTHESIS PROTEIN TUAE"/>
    <property type="match status" value="1"/>
</dbReference>
<evidence type="ECO:0000313" key="7">
    <source>
        <dbReference type="EMBL" id="MCJ8211826.1"/>
    </source>
</evidence>
<feature type="transmembrane region" description="Helical" evidence="5">
    <location>
        <begin position="445"/>
        <end position="462"/>
    </location>
</feature>
<feature type="transmembrane region" description="Helical" evidence="5">
    <location>
        <begin position="372"/>
        <end position="390"/>
    </location>
</feature>
<feature type="transmembrane region" description="Helical" evidence="5">
    <location>
        <begin position="194"/>
        <end position="211"/>
    </location>
</feature>
<sequence>MAEQQSAGQEIIVHNRRQRSENLLRKWVITEQLFNLPGLLLFIVIGLVVGYGIGNYGTSFGGTLIAIGVAIPGVYCIAVYARFGVVVLLVMAYMLFLLMRLGVPGPLGTMMDALQLILLLNLLVRQKKNPSWGIFKSPATIVVLCWIAYNLVEVANPAAESRLAWVYTVRTVAMVQLSYFIFMYNIRSVKFIRFLLKLWMLLALIGALYAFKQEFIGFSDAEEAYLHSDPNIASLLFIAGHWRKFSIFSDPVAFSYNMVMPCILCVCVMFGKFSGWKKVVCFVLIGVYFLSMLYSGTRGANVLLPAALVLFAILNYNKNVLVFSIIAAIFFAILIVIPTGNPTIQRFQTAFKPNDDDSYKVRKNNQKRIQPYILTHPMGGGLGATGAWGQRFAPGSFLAHFPPDSGYIRVAVENGSIGLILFCTMVFVFLKTGIDNYYAIRDPELKTYCLMATLVIFAYNIANFPQEALVQYPSNILFLFFVALVNITRQLDDEKNRNMAVAVTV</sequence>
<keyword evidence="4 5" id="KW-0472">Membrane</keyword>
<feature type="transmembrane region" description="Helical" evidence="5">
    <location>
        <begin position="320"/>
        <end position="337"/>
    </location>
</feature>
<evidence type="ECO:0000313" key="8">
    <source>
        <dbReference type="Proteomes" id="UP001139450"/>
    </source>
</evidence>
<proteinExistence type="predicted"/>
<keyword evidence="8" id="KW-1185">Reference proteome</keyword>
<evidence type="ECO:0000259" key="6">
    <source>
        <dbReference type="Pfam" id="PF04932"/>
    </source>
</evidence>
<dbReference type="RefSeq" id="WP_245132795.1">
    <property type="nucleotide sequence ID" value="NZ_JALJEJ010000013.1"/>
</dbReference>
<feature type="transmembrane region" description="Helical" evidence="5">
    <location>
        <begin position="410"/>
        <end position="433"/>
    </location>
</feature>